<protein>
    <recommendedName>
        <fullName evidence="2">Phosphoribosyltransferase domain-containing protein</fullName>
    </recommendedName>
</protein>
<sequence length="229" mass="26313">MMCVLCGRDIIRQMSLKKLLFGDMTTSIACCESCKDKFTPIETGQCGQCQYCDGESKTKVCIDCQYWQAQGMILEPHIALFKYDDTMSDFMSQYKFQGNQSLAAVFSEDIKNRLSELSYDMVIPMPLSKKRHLDRGFNQVALLLDEAKIDYQLILKKSKHHKKQSAKSRQDRLKTSMFFNISKKDTHSVDGKVIVLVDDVYTTGNTMMQAKRYLMDKKAKKVITFSLAR</sequence>
<dbReference type="Pfam" id="PF00156">
    <property type="entry name" value="Pribosyltran"/>
    <property type="match status" value="1"/>
</dbReference>
<feature type="domain" description="Phosphoribosyltransferase" evidence="2">
    <location>
        <begin position="138"/>
        <end position="227"/>
    </location>
</feature>
<dbReference type="PANTHER" id="PTHR47505">
    <property type="entry name" value="DNA UTILIZATION PROTEIN YHGH"/>
    <property type="match status" value="1"/>
</dbReference>
<evidence type="ECO:0000256" key="1">
    <source>
        <dbReference type="ARBA" id="ARBA00008007"/>
    </source>
</evidence>
<dbReference type="KEGG" id="vte:BHY08_06335"/>
<dbReference type="SUPFAM" id="SSF53271">
    <property type="entry name" value="PRTase-like"/>
    <property type="match status" value="1"/>
</dbReference>
<evidence type="ECO:0000259" key="2">
    <source>
        <dbReference type="Pfam" id="PF00156"/>
    </source>
</evidence>
<gene>
    <name evidence="3" type="ORF">BHY08_06335</name>
</gene>
<dbReference type="Proteomes" id="UP000191200">
    <property type="component" value="Chromosome"/>
</dbReference>
<reference evidence="3 4" key="1">
    <citation type="submission" date="2016-09" db="EMBL/GenBank/DDBJ databases">
        <title>Vagococcus teuberi sp. nov., isolated from the Malian artisanal sour milk fene.</title>
        <authorList>
            <person name="Wullschleger S."/>
            <person name="Seifert C."/>
            <person name="Baumgartner S."/>
            <person name="Lacroix C."/>
            <person name="Bonfoh B."/>
            <person name="Stevens M.J."/>
            <person name="Meile L."/>
        </authorList>
    </citation>
    <scope>NUCLEOTIDE SEQUENCE [LARGE SCALE GENOMIC DNA]</scope>
    <source>
        <strain evidence="3 4">DSM 21459</strain>
    </source>
</reference>
<dbReference type="STRING" id="519472.BHY08_06335"/>
<dbReference type="AlphaFoldDB" id="A0A1J0A6C0"/>
<dbReference type="OrthoDB" id="9779910at2"/>
<evidence type="ECO:0000313" key="4">
    <source>
        <dbReference type="Proteomes" id="UP000191200"/>
    </source>
</evidence>
<keyword evidence="4" id="KW-1185">Reference proteome</keyword>
<dbReference type="InterPro" id="IPR029057">
    <property type="entry name" value="PRTase-like"/>
</dbReference>
<accession>A0A1J0A6C0</accession>
<dbReference type="InterPro" id="IPR051910">
    <property type="entry name" value="ComF/GntX_DNA_util-trans"/>
</dbReference>
<evidence type="ECO:0000313" key="3">
    <source>
        <dbReference type="EMBL" id="APB31480.1"/>
    </source>
</evidence>
<dbReference type="PANTHER" id="PTHR47505:SF1">
    <property type="entry name" value="DNA UTILIZATION PROTEIN YHGH"/>
    <property type="match status" value="1"/>
</dbReference>
<dbReference type="Gene3D" id="3.40.50.2020">
    <property type="match status" value="1"/>
</dbReference>
<dbReference type="CDD" id="cd06223">
    <property type="entry name" value="PRTases_typeI"/>
    <property type="match status" value="1"/>
</dbReference>
<comment type="similarity">
    <text evidence="1">Belongs to the ComF/GntX family.</text>
</comment>
<organism evidence="3 4">
    <name type="scientific">Vagococcus teuberi</name>
    <dbReference type="NCBI Taxonomy" id="519472"/>
    <lineage>
        <taxon>Bacteria</taxon>
        <taxon>Bacillati</taxon>
        <taxon>Bacillota</taxon>
        <taxon>Bacilli</taxon>
        <taxon>Lactobacillales</taxon>
        <taxon>Enterococcaceae</taxon>
        <taxon>Vagococcus</taxon>
    </lineage>
</organism>
<dbReference type="InterPro" id="IPR000836">
    <property type="entry name" value="PRTase_dom"/>
</dbReference>
<proteinExistence type="inferred from homology"/>
<name>A0A1J0A6C0_9ENTE</name>
<dbReference type="EMBL" id="CP017267">
    <property type="protein sequence ID" value="APB31480.1"/>
    <property type="molecule type" value="Genomic_DNA"/>
</dbReference>